<organism evidence="1 2">
    <name type="scientific">Chryseobacterium geocarposphaerae</name>
    <dbReference type="NCBI Taxonomy" id="1416776"/>
    <lineage>
        <taxon>Bacteria</taxon>
        <taxon>Pseudomonadati</taxon>
        <taxon>Bacteroidota</taxon>
        <taxon>Flavobacteriia</taxon>
        <taxon>Flavobacteriales</taxon>
        <taxon>Weeksellaceae</taxon>
        <taxon>Chryseobacterium group</taxon>
        <taxon>Chryseobacterium</taxon>
    </lineage>
</organism>
<evidence type="ECO:0000313" key="1">
    <source>
        <dbReference type="EMBL" id="PJJ67439.1"/>
    </source>
</evidence>
<dbReference type="AlphaFoldDB" id="A0A2M9C9C3"/>
<accession>A0A2M9C9C3</accession>
<comment type="caution">
    <text evidence="1">The sequence shown here is derived from an EMBL/GenBank/DDBJ whole genome shotgun (WGS) entry which is preliminary data.</text>
</comment>
<protein>
    <submittedName>
        <fullName evidence="1">Uncharacterized protein</fullName>
    </submittedName>
</protein>
<sequence length="101" mass="11849">MNSKKILKTLKRQCFIKIPNHGELFNEGASIYAKEIDRNIFLVFVIEEDADPENVQALIAQFDSLGSIGKKEPIKTMFYMSFKDNEDMHYFEKFIHISENR</sequence>
<gene>
    <name evidence="1" type="ORF">CLV73_1452</name>
</gene>
<evidence type="ECO:0000313" key="2">
    <source>
        <dbReference type="Proteomes" id="UP000228740"/>
    </source>
</evidence>
<keyword evidence="2" id="KW-1185">Reference proteome</keyword>
<name>A0A2M9C9C3_9FLAO</name>
<reference evidence="1 2" key="1">
    <citation type="submission" date="2017-11" db="EMBL/GenBank/DDBJ databases">
        <title>Genomic Encyclopedia of Archaeal and Bacterial Type Strains, Phase II (KMG-II): From Individual Species to Whole Genera.</title>
        <authorList>
            <person name="Goeker M."/>
        </authorList>
    </citation>
    <scope>NUCLEOTIDE SEQUENCE [LARGE SCALE GENOMIC DNA]</scope>
    <source>
        <strain evidence="1 2">DSM 27617</strain>
    </source>
</reference>
<proteinExistence type="predicted"/>
<dbReference type="EMBL" id="PGFD01000001">
    <property type="protein sequence ID" value="PJJ67439.1"/>
    <property type="molecule type" value="Genomic_DNA"/>
</dbReference>
<dbReference type="Proteomes" id="UP000228740">
    <property type="component" value="Unassembled WGS sequence"/>
</dbReference>
<dbReference type="OrthoDB" id="1273088at2"/>
<dbReference type="RefSeq" id="WP_100376150.1">
    <property type="nucleotide sequence ID" value="NZ_PGFD01000001.1"/>
</dbReference>